<comment type="similarity">
    <text evidence="1">Belongs to the glycosyl hydrolase 8 (cellulase D) family.</text>
</comment>
<evidence type="ECO:0000256" key="4">
    <source>
        <dbReference type="SAM" id="SignalP"/>
    </source>
</evidence>
<dbReference type="Pfam" id="PF01270">
    <property type="entry name" value="Glyco_hydro_8"/>
    <property type="match status" value="1"/>
</dbReference>
<dbReference type="InterPro" id="IPR012341">
    <property type="entry name" value="6hp_glycosidase-like_sf"/>
</dbReference>
<dbReference type="AlphaFoldDB" id="A0A7W5CHR4"/>
<dbReference type="GO" id="GO:0005975">
    <property type="term" value="P:carbohydrate metabolic process"/>
    <property type="evidence" value="ECO:0007669"/>
    <property type="project" value="InterPro"/>
</dbReference>
<dbReference type="Proteomes" id="UP000543579">
    <property type="component" value="Unassembled WGS sequence"/>
</dbReference>
<dbReference type="NCBIfam" id="NF033748">
    <property type="entry name" value="class_F_sortase"/>
    <property type="match status" value="1"/>
</dbReference>
<dbReference type="CDD" id="cd05829">
    <property type="entry name" value="Sortase_F"/>
    <property type="match status" value="1"/>
</dbReference>
<evidence type="ECO:0000256" key="3">
    <source>
        <dbReference type="ARBA" id="ARBA00023295"/>
    </source>
</evidence>
<dbReference type="InterPro" id="IPR042001">
    <property type="entry name" value="Sortase_F"/>
</dbReference>
<keyword evidence="2" id="KW-0378">Hydrolase</keyword>
<organism evidence="5 6">
    <name type="scientific">Microbacterium proteolyticum</name>
    <dbReference type="NCBI Taxonomy" id="1572644"/>
    <lineage>
        <taxon>Bacteria</taxon>
        <taxon>Bacillati</taxon>
        <taxon>Actinomycetota</taxon>
        <taxon>Actinomycetes</taxon>
        <taxon>Micrococcales</taxon>
        <taxon>Microbacteriaceae</taxon>
        <taxon>Microbacterium</taxon>
    </lineage>
</organism>
<protein>
    <submittedName>
        <fullName evidence="5">Endo-1,4-beta-D-glucanase Y/sortase (Surface protein transpeptidase)</fullName>
    </submittedName>
</protein>
<evidence type="ECO:0000313" key="6">
    <source>
        <dbReference type="Proteomes" id="UP000543579"/>
    </source>
</evidence>
<dbReference type="EMBL" id="JACHXY010000001">
    <property type="protein sequence ID" value="MBB3157891.1"/>
    <property type="molecule type" value="Genomic_DNA"/>
</dbReference>
<name>A0A7W5CHR4_9MICO</name>
<evidence type="ECO:0000256" key="1">
    <source>
        <dbReference type="ARBA" id="ARBA00009209"/>
    </source>
</evidence>
<dbReference type="Pfam" id="PF04203">
    <property type="entry name" value="Sortase"/>
    <property type="match status" value="1"/>
</dbReference>
<dbReference type="InterPro" id="IPR002037">
    <property type="entry name" value="Glyco_hydro_8"/>
</dbReference>
<dbReference type="PRINTS" id="PR00735">
    <property type="entry name" value="GLHYDRLASE8"/>
</dbReference>
<sequence length="542" mass="55270">MTSVRTILAAGASAVAVALTLTSCAGPAEPDRGGNDRTVETASAFLSTYVDDGRVVRTDQGGDTVSEGQAYGLLLAVAAGDEGQFDRIWSWTTENLQRDDLLLSWRWVDGAVVDDEPASDADLDAARALVLAADRFDRDDLRAEGIALGAALLDEMTAETALGRILLPGPWATSAPHAYNPSYASPAAYAVLSEASDDPRWEELAEGSRSVTSALLDANPLPTDWATVATDGTVAIAGAADGQGEPGYGYDATRTPIRLAESCDAADRALAGRIATALPADDTLAAELDTGAGAVTGDQHAVAYAGRAAAYAGDGRMDAAAADLQRMSETSSTTPTYYGDAWNALATAMLSDDVLAGCPPLGESASAAPAGAADAAAGTSSAASGFQDPVAAPSASTATPVHLSIPAIGVESDLIGLDRGADGWIEAPTDFDAVGWYERGVLPGEVGPAVIAAHVDSPTGPAVFFDLPKLAPGDTVSVRRSDGTTADFVVTGLQTVEKDTFPTASIYAPVPTPELRIVTCAGAWDPATGHYVDNLVVTAVAA</sequence>
<dbReference type="InterPro" id="IPR023365">
    <property type="entry name" value="Sortase_dom-sf"/>
</dbReference>
<keyword evidence="4" id="KW-0732">Signal</keyword>
<feature type="chain" id="PRO_5039192858" evidence="4">
    <location>
        <begin position="26"/>
        <end position="542"/>
    </location>
</feature>
<dbReference type="RefSeq" id="WP_183419264.1">
    <property type="nucleotide sequence ID" value="NZ_JACHXY010000001.1"/>
</dbReference>
<dbReference type="GO" id="GO:0004553">
    <property type="term" value="F:hydrolase activity, hydrolyzing O-glycosyl compounds"/>
    <property type="evidence" value="ECO:0007669"/>
    <property type="project" value="InterPro"/>
</dbReference>
<gene>
    <name evidence="5" type="ORF">FHS07_001575</name>
</gene>
<evidence type="ECO:0000313" key="5">
    <source>
        <dbReference type="EMBL" id="MBB3157891.1"/>
    </source>
</evidence>
<keyword evidence="3" id="KW-0326">Glycosidase</keyword>
<evidence type="ECO:0000256" key="2">
    <source>
        <dbReference type="ARBA" id="ARBA00022801"/>
    </source>
</evidence>
<dbReference type="SUPFAM" id="SSF48208">
    <property type="entry name" value="Six-hairpin glycosidases"/>
    <property type="match status" value="1"/>
</dbReference>
<dbReference type="PROSITE" id="PS51257">
    <property type="entry name" value="PROKAR_LIPOPROTEIN"/>
    <property type="match status" value="1"/>
</dbReference>
<dbReference type="InterPro" id="IPR008928">
    <property type="entry name" value="6-hairpin_glycosidase_sf"/>
</dbReference>
<accession>A0A7W5CHR4</accession>
<dbReference type="Gene3D" id="1.50.10.10">
    <property type="match status" value="1"/>
</dbReference>
<feature type="signal peptide" evidence="4">
    <location>
        <begin position="1"/>
        <end position="25"/>
    </location>
</feature>
<dbReference type="InterPro" id="IPR005754">
    <property type="entry name" value="Sortase"/>
</dbReference>
<dbReference type="SUPFAM" id="SSF63817">
    <property type="entry name" value="Sortase"/>
    <property type="match status" value="1"/>
</dbReference>
<comment type="caution">
    <text evidence="5">The sequence shown here is derived from an EMBL/GenBank/DDBJ whole genome shotgun (WGS) entry which is preliminary data.</text>
</comment>
<dbReference type="Gene3D" id="2.40.260.10">
    <property type="entry name" value="Sortase"/>
    <property type="match status" value="1"/>
</dbReference>
<reference evidence="5 6" key="1">
    <citation type="submission" date="2020-08" db="EMBL/GenBank/DDBJ databases">
        <title>Genomic Encyclopedia of Type Strains, Phase III (KMG-III): the genomes of soil and plant-associated and newly described type strains.</title>
        <authorList>
            <person name="Whitman W."/>
        </authorList>
    </citation>
    <scope>NUCLEOTIDE SEQUENCE [LARGE SCALE GENOMIC DNA]</scope>
    <source>
        <strain evidence="5 6">CECT 8356</strain>
    </source>
</reference>
<proteinExistence type="inferred from homology"/>